<gene>
    <name evidence="2" type="ORF">C5O25_11320</name>
</gene>
<dbReference type="Pfam" id="PF00069">
    <property type="entry name" value="Pkinase"/>
    <property type="match status" value="1"/>
</dbReference>
<sequence>MSRIKLKTAKGMDIRDAVLDASSILPVNLRGYSAQLTVDGEAYALKGGFALSIKIVKPNNKPQCLRCWTDGKADESQIDYLVEVADIINKNNDKDCPYFIGFNIVERLLKVDGIELPGLIMDWVEGETLNKYIMANSGHSGAQIKLVAQKFAKMCNILNSRKISHGDLSAVNIIVKPDGNLKVIDYDSLYSPSMGRKVQYIAGIKDYQHPQRESATYYETYMDYFSQHVIYAALLIMANNASARPSQQLKNLLFTESEFSSPSSFRNSSVVKSARKLRVSDIDRELDIIERALNLPLSQIPPLVDSSSPMVKTIHKFAFCSACGNKFSSDEFDYCTVCGAKRNSYTIE</sequence>
<dbReference type="GO" id="GO:0005524">
    <property type="term" value="F:ATP binding"/>
    <property type="evidence" value="ECO:0007669"/>
    <property type="project" value="InterPro"/>
</dbReference>
<evidence type="ECO:0000259" key="1">
    <source>
        <dbReference type="PROSITE" id="PS50011"/>
    </source>
</evidence>
<organism evidence="2 3">
    <name type="scientific">Paramuribaculum intestinale</name>
    <dbReference type="NCBI Taxonomy" id="2094151"/>
    <lineage>
        <taxon>Bacteria</taxon>
        <taxon>Pseudomonadati</taxon>
        <taxon>Bacteroidota</taxon>
        <taxon>Bacteroidia</taxon>
        <taxon>Bacteroidales</taxon>
        <taxon>Muribaculaceae</taxon>
        <taxon>Paramuribaculum</taxon>
    </lineage>
</organism>
<dbReference type="AlphaFoldDB" id="A0A2V1IP02"/>
<feature type="domain" description="Protein kinase" evidence="1">
    <location>
        <begin position="4"/>
        <end position="318"/>
    </location>
</feature>
<protein>
    <submittedName>
        <fullName evidence="2">Protein kinase family protein</fullName>
    </submittedName>
</protein>
<name>A0A2V1IP02_9BACT</name>
<keyword evidence="2" id="KW-0808">Transferase</keyword>
<comment type="caution">
    <text evidence="2">The sequence shown here is derived from an EMBL/GenBank/DDBJ whole genome shotgun (WGS) entry which is preliminary data.</text>
</comment>
<dbReference type="InterPro" id="IPR008266">
    <property type="entry name" value="Tyr_kinase_AS"/>
</dbReference>
<proteinExistence type="predicted"/>
<keyword evidence="2" id="KW-0418">Kinase</keyword>
<evidence type="ECO:0000313" key="2">
    <source>
        <dbReference type="EMBL" id="PWB06122.1"/>
    </source>
</evidence>
<reference evidence="3" key="1">
    <citation type="submission" date="2018-02" db="EMBL/GenBank/DDBJ databases">
        <authorList>
            <person name="Clavel T."/>
            <person name="Strowig T."/>
        </authorList>
    </citation>
    <scope>NUCLEOTIDE SEQUENCE [LARGE SCALE GENOMIC DNA]</scope>
    <source>
        <strain evidence="3">DSM 100764</strain>
    </source>
</reference>
<dbReference type="InterPro" id="IPR011009">
    <property type="entry name" value="Kinase-like_dom_sf"/>
</dbReference>
<dbReference type="GO" id="GO:0004672">
    <property type="term" value="F:protein kinase activity"/>
    <property type="evidence" value="ECO:0007669"/>
    <property type="project" value="InterPro"/>
</dbReference>
<dbReference type="Gene3D" id="1.10.510.10">
    <property type="entry name" value="Transferase(Phosphotransferase) domain 1"/>
    <property type="match status" value="1"/>
</dbReference>
<accession>A0A2V1IP02</accession>
<dbReference type="PROSITE" id="PS50011">
    <property type="entry name" value="PROTEIN_KINASE_DOM"/>
    <property type="match status" value="1"/>
</dbReference>
<dbReference type="Proteomes" id="UP000244925">
    <property type="component" value="Unassembled WGS sequence"/>
</dbReference>
<dbReference type="PROSITE" id="PS00109">
    <property type="entry name" value="PROTEIN_KINASE_TYR"/>
    <property type="match status" value="1"/>
</dbReference>
<dbReference type="InterPro" id="IPR000719">
    <property type="entry name" value="Prot_kinase_dom"/>
</dbReference>
<dbReference type="SUPFAM" id="SSF56112">
    <property type="entry name" value="Protein kinase-like (PK-like)"/>
    <property type="match status" value="1"/>
</dbReference>
<dbReference type="EMBL" id="PUBV01000034">
    <property type="protein sequence ID" value="PWB06122.1"/>
    <property type="molecule type" value="Genomic_DNA"/>
</dbReference>
<evidence type="ECO:0000313" key="3">
    <source>
        <dbReference type="Proteomes" id="UP000244925"/>
    </source>
</evidence>
<keyword evidence="3" id="KW-1185">Reference proteome</keyword>